<dbReference type="GO" id="GO:0030246">
    <property type="term" value="F:carbohydrate binding"/>
    <property type="evidence" value="ECO:0007669"/>
    <property type="project" value="InterPro"/>
</dbReference>
<dbReference type="SMART" id="SM01038">
    <property type="entry name" value="Bgal_small_N"/>
    <property type="match status" value="1"/>
</dbReference>
<dbReference type="Gene3D" id="3.20.20.80">
    <property type="entry name" value="Glycosidases"/>
    <property type="match status" value="1"/>
</dbReference>
<proteinExistence type="inferred from homology"/>
<dbReference type="AlphaFoldDB" id="A0A9D1NNG7"/>
<dbReference type="Gene3D" id="2.60.40.10">
    <property type="entry name" value="Immunoglobulins"/>
    <property type="match status" value="1"/>
</dbReference>
<dbReference type="InterPro" id="IPR013783">
    <property type="entry name" value="Ig-like_fold"/>
</dbReference>
<dbReference type="InterPro" id="IPR006101">
    <property type="entry name" value="Glyco_hydro_2"/>
</dbReference>
<evidence type="ECO:0000256" key="4">
    <source>
        <dbReference type="ARBA" id="ARBA00022801"/>
    </source>
</evidence>
<feature type="domain" description="F5/8 type C" evidence="7">
    <location>
        <begin position="819"/>
        <end position="970"/>
    </location>
</feature>
<evidence type="ECO:0000256" key="2">
    <source>
        <dbReference type="ARBA" id="ARBA00007401"/>
    </source>
</evidence>
<dbReference type="SUPFAM" id="SSF49303">
    <property type="entry name" value="beta-Galactosidase/glucuronidase domain"/>
    <property type="match status" value="1"/>
</dbReference>
<organism evidence="8 9">
    <name type="scientific">Candidatus Spyradenecus faecavium</name>
    <dbReference type="NCBI Taxonomy" id="2840947"/>
    <lineage>
        <taxon>Bacteria</taxon>
        <taxon>Pseudomonadati</taxon>
        <taxon>Lentisphaerota</taxon>
        <taxon>Lentisphaeria</taxon>
        <taxon>Lentisphaerales</taxon>
        <taxon>Lentisphaeraceae</taxon>
        <taxon>Lentisphaeraceae incertae sedis</taxon>
        <taxon>Candidatus Spyradenecus</taxon>
    </lineage>
</organism>
<sequence>VYSAKLAVPALKPGEEVKLALPAGTVPNVARWTAETPSLYDTTLALPNGDARALKLGFRRIEVGKQGELLVNGVSTKLWGVNRHEMDPDRGRYMTEEKMQQDALWMKKGNFNAVRTAHYPNDPRWYEICDEIGLYVMDEANIEAHQLRGHPQCLNNKPNWHAAYAFRVHNMFQRDKNHASIIMWSLGNETGPGKNLADQGDWLKQNDPSRLVHYCDFPENSPHNDMDSSMYRPHDQLRNIAKRHTHRPYVHVEYAHSMGNACGMFDEYIKIYEEYPRMIGGFVWDYIDQGLRATKDPKTGLFKLEPFTGKSLAFGGLFGDRPNFGDFCDNGVITAEHKPKGQFWAIKRAQQPFAFAWDAAKQTLTVRSKFFHKTAEGYALYDKAGKRLADLPALKPGESAAIDVKPTRDGDSDYPVFIGAEGVDPKAIVTDCVAWFAIPGGDREPMQPKKPDSLPKIQASVAQTEDGALRVSGVGVEGTYLLFRDGVLEQVHYNGRDLLAAPPRFTMYRARINNDRYIKDSATWRSLKNQGNRCLSMKWRKLEGDQEAVQIIAEMETDGGNVPYKYTLVWTVLMNTVTCEGVFYPQSPEEIIPRLGFELAVNKALDTVHYDALGPFENYVDRKFHTWRDHFTCSVEDFFMPYPETQEYGNREDAHWLFLEDGEDSLCFFSPVWNRPFAFSVNQWDAVTLFDATLPSLLPEPDKTWLHLDYAQTGLGNGSCGPRPWAEHLVYNKPFSFGFALRFGSKPFKPQPFRPTAGLALVTRDGKNQVTVTPDRADAKVQVSVNGKVPFVYDKPFTLESGTVAVTVVPDGDQLPSPTLERTFAKEATRTAWKVVNVSSEEPGEGNVAHIFDGNPKTYWHTDWRNVHPDYPHSFELDFGETQSVAGIRLLPRADELNGLIGKCKVELSQDGKTWVTVFEGDTGWRPNKRTWRDLDFKPVDARYLRFTAIAPAIKGHIWATLSELTLKIR</sequence>
<dbReference type="InterPro" id="IPR006103">
    <property type="entry name" value="Glyco_hydro_2_cat"/>
</dbReference>
<feature type="non-terminal residue" evidence="8">
    <location>
        <position position="1"/>
    </location>
</feature>
<comment type="caution">
    <text evidence="8">The sequence shown here is derived from an EMBL/GenBank/DDBJ whole genome shotgun (WGS) entry which is preliminary data.</text>
</comment>
<dbReference type="SUPFAM" id="SSF49785">
    <property type="entry name" value="Galactose-binding domain-like"/>
    <property type="match status" value="1"/>
</dbReference>
<dbReference type="GO" id="GO:0005990">
    <property type="term" value="P:lactose catabolic process"/>
    <property type="evidence" value="ECO:0007669"/>
    <property type="project" value="TreeGrafter"/>
</dbReference>
<dbReference type="GO" id="GO:0009341">
    <property type="term" value="C:beta-galactosidase complex"/>
    <property type="evidence" value="ECO:0007669"/>
    <property type="project" value="InterPro"/>
</dbReference>
<dbReference type="InterPro" id="IPR004199">
    <property type="entry name" value="B-gal_small/dom_5"/>
</dbReference>
<evidence type="ECO:0000313" key="8">
    <source>
        <dbReference type="EMBL" id="HIV09234.1"/>
    </source>
</evidence>
<dbReference type="InterPro" id="IPR017853">
    <property type="entry name" value="GH"/>
</dbReference>
<dbReference type="Pfam" id="PF00754">
    <property type="entry name" value="F5_F8_type_C"/>
    <property type="match status" value="1"/>
</dbReference>
<dbReference type="PROSITE" id="PS50022">
    <property type="entry name" value="FA58C_3"/>
    <property type="match status" value="1"/>
</dbReference>
<name>A0A9D1NNG7_9BACT</name>
<dbReference type="InterPro" id="IPR011013">
    <property type="entry name" value="Gal_mutarotase_sf_dom"/>
</dbReference>
<dbReference type="PROSITE" id="PS00719">
    <property type="entry name" value="GLYCOSYL_HYDROL_F2_1"/>
    <property type="match status" value="1"/>
</dbReference>
<dbReference type="SUPFAM" id="SSF51445">
    <property type="entry name" value="(Trans)glycosidases"/>
    <property type="match status" value="1"/>
</dbReference>
<reference evidence="8" key="2">
    <citation type="journal article" date="2021" name="PeerJ">
        <title>Extensive microbial diversity within the chicken gut microbiome revealed by metagenomics and culture.</title>
        <authorList>
            <person name="Gilroy R."/>
            <person name="Ravi A."/>
            <person name="Getino M."/>
            <person name="Pursley I."/>
            <person name="Horton D.L."/>
            <person name="Alikhan N.F."/>
            <person name="Baker D."/>
            <person name="Gharbi K."/>
            <person name="Hall N."/>
            <person name="Watson M."/>
            <person name="Adriaenssens E.M."/>
            <person name="Foster-Nyarko E."/>
            <person name="Jarju S."/>
            <person name="Secka A."/>
            <person name="Antonio M."/>
            <person name="Oren A."/>
            <person name="Chaudhuri R.R."/>
            <person name="La Ragione R."/>
            <person name="Hildebrand F."/>
            <person name="Pallen M.J."/>
        </authorList>
    </citation>
    <scope>NUCLEOTIDE SEQUENCE</scope>
    <source>
        <strain evidence="8">35461</strain>
    </source>
</reference>
<dbReference type="EC" id="3.2.1.23" evidence="3"/>
<dbReference type="InterPro" id="IPR008979">
    <property type="entry name" value="Galactose-bd-like_sf"/>
</dbReference>
<evidence type="ECO:0000256" key="6">
    <source>
        <dbReference type="ARBA" id="ARBA00032230"/>
    </source>
</evidence>
<protein>
    <recommendedName>
        <fullName evidence="3">beta-galactosidase</fullName>
        <ecNumber evidence="3">3.2.1.23</ecNumber>
    </recommendedName>
    <alternativeName>
        <fullName evidence="6">Lactase</fullName>
    </alternativeName>
</protein>
<accession>A0A9D1NNG7</accession>
<dbReference type="EMBL" id="DVOR01000125">
    <property type="protein sequence ID" value="HIV09234.1"/>
    <property type="molecule type" value="Genomic_DNA"/>
</dbReference>
<gene>
    <name evidence="8" type="ORF">IAC79_03880</name>
</gene>
<dbReference type="PANTHER" id="PTHR46323">
    <property type="entry name" value="BETA-GALACTOSIDASE"/>
    <property type="match status" value="1"/>
</dbReference>
<dbReference type="InterPro" id="IPR014718">
    <property type="entry name" value="GH-type_carb-bd"/>
</dbReference>
<keyword evidence="5" id="KW-0326">Glycosidase</keyword>
<dbReference type="PRINTS" id="PR00132">
    <property type="entry name" value="GLHYDRLASE2"/>
</dbReference>
<comment type="catalytic activity">
    <reaction evidence="1">
        <text>Hydrolysis of terminal non-reducing beta-D-galactose residues in beta-D-galactosides.</text>
        <dbReference type="EC" id="3.2.1.23"/>
    </reaction>
</comment>
<dbReference type="Pfam" id="PF02929">
    <property type="entry name" value="Bgal_small_N"/>
    <property type="match status" value="1"/>
</dbReference>
<dbReference type="PROSITE" id="PS00608">
    <property type="entry name" value="GLYCOSYL_HYDROL_F2_2"/>
    <property type="match status" value="1"/>
</dbReference>
<evidence type="ECO:0000313" key="9">
    <source>
        <dbReference type="Proteomes" id="UP000886845"/>
    </source>
</evidence>
<dbReference type="InterPro" id="IPR050347">
    <property type="entry name" value="Bact_Beta-galactosidase"/>
</dbReference>
<dbReference type="PANTHER" id="PTHR46323:SF2">
    <property type="entry name" value="BETA-GALACTOSIDASE"/>
    <property type="match status" value="1"/>
</dbReference>
<dbReference type="Gene3D" id="2.70.98.10">
    <property type="match status" value="1"/>
</dbReference>
<dbReference type="SUPFAM" id="SSF74650">
    <property type="entry name" value="Galactose mutarotase-like"/>
    <property type="match status" value="1"/>
</dbReference>
<dbReference type="Proteomes" id="UP000886845">
    <property type="component" value="Unassembled WGS sequence"/>
</dbReference>
<keyword evidence="4" id="KW-0378">Hydrolase</keyword>
<evidence type="ECO:0000256" key="1">
    <source>
        <dbReference type="ARBA" id="ARBA00001412"/>
    </source>
</evidence>
<dbReference type="InterPro" id="IPR036156">
    <property type="entry name" value="Beta-gal/glucu_dom_sf"/>
</dbReference>
<dbReference type="GO" id="GO:0004565">
    <property type="term" value="F:beta-galactosidase activity"/>
    <property type="evidence" value="ECO:0007669"/>
    <property type="project" value="UniProtKB-EC"/>
</dbReference>
<evidence type="ECO:0000256" key="3">
    <source>
        <dbReference type="ARBA" id="ARBA00012756"/>
    </source>
</evidence>
<dbReference type="Pfam" id="PF02836">
    <property type="entry name" value="Glyco_hydro_2_C"/>
    <property type="match status" value="1"/>
</dbReference>
<comment type="similarity">
    <text evidence="2">Belongs to the glycosyl hydrolase 2 family.</text>
</comment>
<dbReference type="Gene3D" id="2.60.120.260">
    <property type="entry name" value="Galactose-binding domain-like"/>
    <property type="match status" value="1"/>
</dbReference>
<dbReference type="InterPro" id="IPR023232">
    <property type="entry name" value="Glyco_hydro_2_AS"/>
</dbReference>
<evidence type="ECO:0000259" key="7">
    <source>
        <dbReference type="PROSITE" id="PS50022"/>
    </source>
</evidence>
<reference evidence="8" key="1">
    <citation type="submission" date="2020-10" db="EMBL/GenBank/DDBJ databases">
        <authorList>
            <person name="Gilroy R."/>
        </authorList>
    </citation>
    <scope>NUCLEOTIDE SEQUENCE</scope>
    <source>
        <strain evidence="8">35461</strain>
    </source>
</reference>
<dbReference type="InterPro" id="IPR000421">
    <property type="entry name" value="FA58C"/>
</dbReference>
<evidence type="ECO:0000256" key="5">
    <source>
        <dbReference type="ARBA" id="ARBA00023295"/>
    </source>
</evidence>
<dbReference type="InterPro" id="IPR023230">
    <property type="entry name" value="Glyco_hydro_2_CS"/>
</dbReference>